<feature type="region of interest" description="Disordered" evidence="5">
    <location>
        <begin position="708"/>
        <end position="733"/>
    </location>
</feature>
<dbReference type="SUPFAM" id="SSF54373">
    <property type="entry name" value="FAD-linked reductases, C-terminal domain"/>
    <property type="match status" value="1"/>
</dbReference>
<dbReference type="SUPFAM" id="SSF51905">
    <property type="entry name" value="FAD/NAD(P)-binding domain"/>
    <property type="match status" value="1"/>
</dbReference>
<evidence type="ECO:0000256" key="3">
    <source>
        <dbReference type="ARBA" id="ARBA00022630"/>
    </source>
</evidence>
<comment type="cofactor">
    <cofactor evidence="1">
        <name>FAD</name>
        <dbReference type="ChEBI" id="CHEBI:57692"/>
    </cofactor>
</comment>
<evidence type="ECO:0000256" key="1">
    <source>
        <dbReference type="ARBA" id="ARBA00001974"/>
    </source>
</evidence>
<keyword evidence="3" id="KW-0285">Flavoprotein</keyword>
<evidence type="ECO:0000256" key="4">
    <source>
        <dbReference type="ARBA" id="ARBA00022827"/>
    </source>
</evidence>
<dbReference type="InterPro" id="IPR012132">
    <property type="entry name" value="GMC_OxRdtase"/>
</dbReference>
<gene>
    <name evidence="7" type="ORF">DCHRY22_LOCUS14918</name>
</gene>
<dbReference type="Gene3D" id="3.30.560.10">
    <property type="entry name" value="Glucose Oxidase, domain 3"/>
    <property type="match status" value="1"/>
</dbReference>
<sequence>MESGCVSGAAFAGTVAAALKFFAASQCILSEKWPPQANIADGSSFDFIVVGGGTAGSTLAARLSEMQQTVLLIEAGDDPPQDSNIPAYKDSLKRAVFDWNFTTTNDYYSSQALYDGVQVQPRAKMLGGCGSINDMIYSRGFPADYEEWASMIGEEWGWSNVLEYFKKSERLTDPRILRYPELAELHGRDGEIEVSGSDDAPLNVQKFLEAFREVGFNFVKDMTNPSSIGVGRFSHTIRNGKRDSSLTALLNKAASRPNLFVLKRALVTKIIIRNNTAHGVRVLLENNTEVQYLANREVIVTAGTFNTPKLLLLSGIGPREQLTDLNIPLVVDLPVGENLHDHTMVLMYFAAESGTCNIDEKSLYMDTIRYLYDGSGMLSKTSEVGAYISFNTSNKNVPDFAIYPSCMPVNTEFYESCRSVLNLSPHICSKIQEVNKRYEIFTLSVVNLKPNSRGRVQLKSADPLDSPRIYSGTFSDPSDLTYYPDAIRKALSVIKTSYFRSKNAFPLDFSLKKCILLSDDERLKCIAKNTAMTAWHSVGTAPMGTVLDSKLRVKGVSGLRVADASSMPKVIRGNTNSPVVMIAERAADFIKEAVGKPYHTPTSTKPTNWKYKYPKPNQNIRPNINNHPEADTIMYNDQSSYTNSLNSPNQYNNFPNRYPASGTNPNGLTGWAAVATTAIETVGSVVDTFIKVRIPQLGGLLAGSYNNNPKDVGNISSTENYDNTETTIPPGQS</sequence>
<dbReference type="PANTHER" id="PTHR11552:SF147">
    <property type="entry name" value="CHOLINE DEHYDROGENASE, MITOCHONDRIAL"/>
    <property type="match status" value="1"/>
</dbReference>
<evidence type="ECO:0000256" key="5">
    <source>
        <dbReference type="SAM" id="MobiDB-lite"/>
    </source>
</evidence>
<feature type="domain" description="Glucose-methanol-choline oxidoreductase N-terminal" evidence="6">
    <location>
        <begin position="303"/>
        <end position="317"/>
    </location>
</feature>
<reference evidence="7" key="1">
    <citation type="submission" date="2021-09" db="EMBL/GenBank/DDBJ databases">
        <authorList>
            <person name="Martin H S."/>
        </authorList>
    </citation>
    <scope>NUCLEOTIDE SEQUENCE</scope>
</reference>
<dbReference type="GO" id="GO:0016614">
    <property type="term" value="F:oxidoreductase activity, acting on CH-OH group of donors"/>
    <property type="evidence" value="ECO:0007669"/>
    <property type="project" value="InterPro"/>
</dbReference>
<evidence type="ECO:0000256" key="2">
    <source>
        <dbReference type="ARBA" id="ARBA00010790"/>
    </source>
</evidence>
<comment type="caution">
    <text evidence="7">The sequence shown here is derived from an EMBL/GenBank/DDBJ whole genome shotgun (WGS) entry which is preliminary data.</text>
</comment>
<dbReference type="Pfam" id="PF05199">
    <property type="entry name" value="GMC_oxred_C"/>
    <property type="match status" value="1"/>
</dbReference>
<dbReference type="Pfam" id="PF00732">
    <property type="entry name" value="GMC_oxred_N"/>
    <property type="match status" value="1"/>
</dbReference>
<dbReference type="PANTHER" id="PTHR11552">
    <property type="entry name" value="GLUCOSE-METHANOL-CHOLINE GMC OXIDOREDUCTASE"/>
    <property type="match status" value="1"/>
</dbReference>
<evidence type="ECO:0000259" key="6">
    <source>
        <dbReference type="PROSITE" id="PS00624"/>
    </source>
</evidence>
<keyword evidence="4" id="KW-0274">FAD</keyword>
<dbReference type="Gene3D" id="3.50.50.60">
    <property type="entry name" value="FAD/NAD(P)-binding domain"/>
    <property type="match status" value="1"/>
</dbReference>
<organism evidence="7 8">
    <name type="scientific">Danaus chrysippus</name>
    <name type="common">African queen</name>
    <dbReference type="NCBI Taxonomy" id="151541"/>
    <lineage>
        <taxon>Eukaryota</taxon>
        <taxon>Metazoa</taxon>
        <taxon>Ecdysozoa</taxon>
        <taxon>Arthropoda</taxon>
        <taxon>Hexapoda</taxon>
        <taxon>Insecta</taxon>
        <taxon>Pterygota</taxon>
        <taxon>Neoptera</taxon>
        <taxon>Endopterygota</taxon>
        <taxon>Lepidoptera</taxon>
        <taxon>Glossata</taxon>
        <taxon>Ditrysia</taxon>
        <taxon>Papilionoidea</taxon>
        <taxon>Nymphalidae</taxon>
        <taxon>Danainae</taxon>
        <taxon>Danaini</taxon>
        <taxon>Danaina</taxon>
        <taxon>Danaus</taxon>
        <taxon>Anosia</taxon>
    </lineage>
</organism>
<dbReference type="EMBL" id="CAKASE010000082">
    <property type="protein sequence ID" value="CAG9584305.1"/>
    <property type="molecule type" value="Genomic_DNA"/>
</dbReference>
<evidence type="ECO:0000313" key="8">
    <source>
        <dbReference type="Proteomes" id="UP000789524"/>
    </source>
</evidence>
<accession>A0A8J2W707</accession>
<name>A0A8J2W707_9NEOP</name>
<protein>
    <submittedName>
        <fullName evidence="7">(African queen) hypothetical protein</fullName>
    </submittedName>
</protein>
<proteinExistence type="inferred from homology"/>
<dbReference type="Proteomes" id="UP000789524">
    <property type="component" value="Unassembled WGS sequence"/>
</dbReference>
<keyword evidence="8" id="KW-1185">Reference proteome</keyword>
<evidence type="ECO:0000313" key="7">
    <source>
        <dbReference type="EMBL" id="CAG9584305.1"/>
    </source>
</evidence>
<comment type="similarity">
    <text evidence="2">Belongs to the GMC oxidoreductase family.</text>
</comment>
<dbReference type="InterPro" id="IPR036188">
    <property type="entry name" value="FAD/NAD-bd_sf"/>
</dbReference>
<dbReference type="GO" id="GO:0050660">
    <property type="term" value="F:flavin adenine dinucleotide binding"/>
    <property type="evidence" value="ECO:0007669"/>
    <property type="project" value="InterPro"/>
</dbReference>
<dbReference type="PROSITE" id="PS00624">
    <property type="entry name" value="GMC_OXRED_2"/>
    <property type="match status" value="1"/>
</dbReference>
<dbReference type="OrthoDB" id="284473at2759"/>
<dbReference type="AlphaFoldDB" id="A0A8J2W707"/>
<dbReference type="InterPro" id="IPR007867">
    <property type="entry name" value="GMC_OxRtase_C"/>
</dbReference>
<dbReference type="InterPro" id="IPR000172">
    <property type="entry name" value="GMC_OxRdtase_N"/>
</dbReference>